<keyword evidence="4" id="KW-1185">Reference proteome</keyword>
<dbReference type="GO" id="GO:0003700">
    <property type="term" value="F:DNA-binding transcription factor activity"/>
    <property type="evidence" value="ECO:0007669"/>
    <property type="project" value="InterPro"/>
</dbReference>
<dbReference type="AlphaFoldDB" id="A0AAD1URD7"/>
<dbReference type="Gene3D" id="1.20.5.170">
    <property type="match status" value="1"/>
</dbReference>
<evidence type="ECO:0000313" key="3">
    <source>
        <dbReference type="EMBL" id="CAI2371767.1"/>
    </source>
</evidence>
<evidence type="ECO:0000313" key="4">
    <source>
        <dbReference type="Proteomes" id="UP001295684"/>
    </source>
</evidence>
<dbReference type="InterPro" id="IPR046347">
    <property type="entry name" value="bZIP_sf"/>
</dbReference>
<sequence length="368" mass="43006">MFFSDQEKDVCGDLFSFTGIFGQNEEILKAKENREDTFENKLEEMHGLIERPGDSEEGCRKAIKEKRERGRINSKVSRQRKKQYVRELEEQVEELKKENLRLASLLVKYKENGEEKGIGMTDPSKIAIEINTGIKKVVADSLNNKSNQHNDMLPDKGGKFWITPVEKLRKKFSIFLDEIFKLIINNLYPNPRVKYWKNWNKEYSTDYDIIKKLNNCSKYKMPEFIEKHNISELDEFVASLKPTKKQFNFVKVILTKEFEIKQKYSEIVKILCKVKTMIQEACCEMYSVSNISLRSGIFSDKTLINSRFAQGFLKEDDAFLNIWNVQSEPQTYKKDLGKDKIVGRLAKSLLPKSDIICSFDFLNFSIKD</sequence>
<dbReference type="PROSITE" id="PS50217">
    <property type="entry name" value="BZIP"/>
    <property type="match status" value="1"/>
</dbReference>
<feature type="domain" description="BZIP" evidence="2">
    <location>
        <begin position="64"/>
        <end position="102"/>
    </location>
</feature>
<accession>A0AAD1URD7</accession>
<protein>
    <recommendedName>
        <fullName evidence="2">BZIP domain-containing protein</fullName>
    </recommendedName>
</protein>
<dbReference type="CDD" id="cd14809">
    <property type="entry name" value="bZIP_AUREO-like"/>
    <property type="match status" value="1"/>
</dbReference>
<feature type="coiled-coil region" evidence="1">
    <location>
        <begin position="78"/>
        <end position="112"/>
    </location>
</feature>
<keyword evidence="1" id="KW-0175">Coiled coil</keyword>
<dbReference type="Pfam" id="PF07716">
    <property type="entry name" value="bZIP_2"/>
    <property type="match status" value="1"/>
</dbReference>
<dbReference type="EMBL" id="CAMPGE010013022">
    <property type="protein sequence ID" value="CAI2371767.1"/>
    <property type="molecule type" value="Genomic_DNA"/>
</dbReference>
<gene>
    <name evidence="3" type="ORF">ECRASSUSDP1_LOCUS13092</name>
</gene>
<evidence type="ECO:0000256" key="1">
    <source>
        <dbReference type="SAM" id="Coils"/>
    </source>
</evidence>
<organism evidence="3 4">
    <name type="scientific">Euplotes crassus</name>
    <dbReference type="NCBI Taxonomy" id="5936"/>
    <lineage>
        <taxon>Eukaryota</taxon>
        <taxon>Sar</taxon>
        <taxon>Alveolata</taxon>
        <taxon>Ciliophora</taxon>
        <taxon>Intramacronucleata</taxon>
        <taxon>Spirotrichea</taxon>
        <taxon>Hypotrichia</taxon>
        <taxon>Euplotida</taxon>
        <taxon>Euplotidae</taxon>
        <taxon>Moneuplotes</taxon>
    </lineage>
</organism>
<dbReference type="Proteomes" id="UP001295684">
    <property type="component" value="Unassembled WGS sequence"/>
</dbReference>
<comment type="caution">
    <text evidence="3">The sequence shown here is derived from an EMBL/GenBank/DDBJ whole genome shotgun (WGS) entry which is preliminary data.</text>
</comment>
<evidence type="ECO:0000259" key="2">
    <source>
        <dbReference type="PROSITE" id="PS50217"/>
    </source>
</evidence>
<name>A0AAD1URD7_EUPCR</name>
<reference evidence="3" key="1">
    <citation type="submission" date="2023-07" db="EMBL/GenBank/DDBJ databases">
        <authorList>
            <consortium name="AG Swart"/>
            <person name="Singh M."/>
            <person name="Singh A."/>
            <person name="Seah K."/>
            <person name="Emmerich C."/>
        </authorList>
    </citation>
    <scope>NUCLEOTIDE SEQUENCE</scope>
    <source>
        <strain evidence="3">DP1</strain>
    </source>
</reference>
<proteinExistence type="predicted"/>
<dbReference type="InterPro" id="IPR004827">
    <property type="entry name" value="bZIP"/>
</dbReference>
<dbReference type="SUPFAM" id="SSF57959">
    <property type="entry name" value="Leucine zipper domain"/>
    <property type="match status" value="1"/>
</dbReference>